<proteinExistence type="inferred from homology"/>
<dbReference type="GO" id="GO:0006083">
    <property type="term" value="P:acetate metabolic process"/>
    <property type="evidence" value="ECO:0007669"/>
    <property type="project" value="TreeGrafter"/>
</dbReference>
<dbReference type="PANTHER" id="PTHR21060">
    <property type="entry name" value="ACETATE KINASE"/>
    <property type="match status" value="1"/>
</dbReference>
<feature type="binding site" evidence="6">
    <location>
        <begin position="228"/>
        <end position="232"/>
    </location>
    <ligand>
        <name>ATP</name>
        <dbReference type="ChEBI" id="CHEBI:30616"/>
    </ligand>
</feature>
<feature type="binding site" evidence="6">
    <location>
        <position position="35"/>
    </location>
    <ligand>
        <name>ATP</name>
        <dbReference type="ChEBI" id="CHEBI:30616"/>
    </ligand>
</feature>
<evidence type="ECO:0000256" key="2">
    <source>
        <dbReference type="ARBA" id="ARBA00022679"/>
    </source>
</evidence>
<comment type="subunit">
    <text evidence="6">Homodimer.</text>
</comment>
<keyword evidence="6" id="KW-0963">Cytoplasm</keyword>
<keyword evidence="6" id="KW-0460">Magnesium</keyword>
<accession>A0A918D7V2</accession>
<reference evidence="8 9" key="1">
    <citation type="journal article" date="2014" name="Int. J. Syst. Evol. Microbiol.">
        <title>Complete genome sequence of Corynebacterium casei LMG S-19264T (=DSM 44701T), isolated from a smear-ripened cheese.</title>
        <authorList>
            <consortium name="US DOE Joint Genome Institute (JGI-PGF)"/>
            <person name="Walter F."/>
            <person name="Albersmeier A."/>
            <person name="Kalinowski J."/>
            <person name="Ruckert C."/>
        </authorList>
    </citation>
    <scope>NUCLEOTIDE SEQUENCE [LARGE SCALE GENOMIC DNA]</scope>
    <source>
        <strain evidence="8 9">CGMCC 4.7111</strain>
    </source>
</reference>
<dbReference type="CDD" id="cd24010">
    <property type="entry name" value="ASKHA_NBD_AcK_PK"/>
    <property type="match status" value="1"/>
</dbReference>
<comment type="catalytic activity">
    <reaction evidence="6">
        <text>acetate + ATP = acetyl phosphate + ADP</text>
        <dbReference type="Rhea" id="RHEA:11352"/>
        <dbReference type="ChEBI" id="CHEBI:22191"/>
        <dbReference type="ChEBI" id="CHEBI:30089"/>
        <dbReference type="ChEBI" id="CHEBI:30616"/>
        <dbReference type="ChEBI" id="CHEBI:456216"/>
        <dbReference type="EC" id="2.7.2.1"/>
    </reaction>
</comment>
<feature type="active site" description="Proton donor/acceptor" evidence="6">
    <location>
        <position position="168"/>
    </location>
</feature>
<dbReference type="PANTHER" id="PTHR21060:SF15">
    <property type="entry name" value="ACETATE KINASE-RELATED"/>
    <property type="match status" value="1"/>
</dbReference>
<gene>
    <name evidence="6 8" type="primary">ackA</name>
    <name evidence="8" type="ORF">GCM10011579_058940</name>
</gene>
<evidence type="ECO:0000256" key="7">
    <source>
        <dbReference type="RuleBase" id="RU003835"/>
    </source>
</evidence>
<dbReference type="Pfam" id="PF00871">
    <property type="entry name" value="Acetate_kinase"/>
    <property type="match status" value="1"/>
</dbReference>
<keyword evidence="9" id="KW-1185">Reference proteome</keyword>
<evidence type="ECO:0000256" key="3">
    <source>
        <dbReference type="ARBA" id="ARBA00022741"/>
    </source>
</evidence>
<dbReference type="GO" id="GO:0000287">
    <property type="term" value="F:magnesium ion binding"/>
    <property type="evidence" value="ECO:0007669"/>
    <property type="project" value="UniProtKB-UniRule"/>
</dbReference>
<dbReference type="EMBL" id="BMMM01000012">
    <property type="protein sequence ID" value="GGN77088.1"/>
    <property type="molecule type" value="Genomic_DNA"/>
</dbReference>
<evidence type="ECO:0000313" key="8">
    <source>
        <dbReference type="EMBL" id="GGN77088.1"/>
    </source>
</evidence>
<comment type="function">
    <text evidence="6">Catalyzes the formation of acetyl phosphate from acetate and ATP. Can also catalyze the reverse reaction.</text>
</comment>
<dbReference type="PROSITE" id="PS01075">
    <property type="entry name" value="ACETATE_KINASE_1"/>
    <property type="match status" value="1"/>
</dbReference>
<name>A0A918D7V2_9ACTN</name>
<keyword evidence="3 6" id="KW-0547">Nucleotide-binding</keyword>
<keyword evidence="4 6" id="KW-0418">Kinase</keyword>
<evidence type="ECO:0000256" key="1">
    <source>
        <dbReference type="ARBA" id="ARBA00008748"/>
    </source>
</evidence>
<sequence length="421" mass="44958">MTSHPSPTTAPSDEPRSAPVASRVLVLNSGSSSVKYQLLDMRDGSRLAVGLVERIGEETSRLKHTPPAGGHPREQFGPVADHEAALKAVATELAADGLGLDSPELAAIGHRVVHGGMYFTEPTVIDDAVLAEIERLIPVAPLHNPANLTGIRTAMALRPDLPQVAVFDTAFHTTMPESAARYAIDVKTADEHRIRRYGFHGTSHAYVSRATARLLGRAPEDVNVIVLHLGNGASASAVRNGRCVDTSMGLTPLEGLVMGTRSGDMDPAVIFHLMRVGGMSTDEIDTLLNKQSGLIGLCGDNDMREIRRRIDEGDEQARLAFDIYIHRLKKYIGAYYAVLGRVDAIAFTAGVGENAAPVREAAIAGLEEMGLAVDGDLNAVRSDEPRLISPPDARVAVAVVPTDEELEIATQTYALVGKNHA</sequence>
<dbReference type="PRINTS" id="PR00471">
    <property type="entry name" value="ACETATEKNASE"/>
</dbReference>
<dbReference type="InterPro" id="IPR004372">
    <property type="entry name" value="Ac/propionate_kinase"/>
</dbReference>
<dbReference type="GO" id="GO:0005524">
    <property type="term" value="F:ATP binding"/>
    <property type="evidence" value="ECO:0007669"/>
    <property type="project" value="UniProtKB-KW"/>
</dbReference>
<feature type="site" description="Transition state stabilizer" evidence="6">
    <location>
        <position position="200"/>
    </location>
</feature>
<evidence type="ECO:0000256" key="5">
    <source>
        <dbReference type="ARBA" id="ARBA00022840"/>
    </source>
</evidence>
<dbReference type="PROSITE" id="PS01076">
    <property type="entry name" value="ACETATE_KINASE_2"/>
    <property type="match status" value="1"/>
</dbReference>
<feature type="binding site" evidence="6">
    <location>
        <position position="28"/>
    </location>
    <ligand>
        <name>Mg(2+)</name>
        <dbReference type="ChEBI" id="CHEBI:18420"/>
    </ligand>
</feature>
<feature type="site" description="Transition state stabilizer" evidence="6">
    <location>
        <position position="261"/>
    </location>
</feature>
<dbReference type="GO" id="GO:0005737">
    <property type="term" value="C:cytoplasm"/>
    <property type="evidence" value="ECO:0007669"/>
    <property type="project" value="UniProtKB-SubCell"/>
</dbReference>
<dbReference type="RefSeq" id="WP_189189127.1">
    <property type="nucleotide sequence ID" value="NZ_BMMM01000012.1"/>
</dbReference>
<feature type="binding site" evidence="6">
    <location>
        <begin position="350"/>
        <end position="354"/>
    </location>
    <ligand>
        <name>ATP</name>
        <dbReference type="ChEBI" id="CHEBI:30616"/>
    </ligand>
</feature>
<comment type="similarity">
    <text evidence="1 6 7">Belongs to the acetokinase family.</text>
</comment>
<comment type="caution">
    <text evidence="8">The sequence shown here is derived from an EMBL/GenBank/DDBJ whole genome shotgun (WGS) entry which is preliminary data.</text>
</comment>
<keyword evidence="2 6" id="KW-0808">Transferase</keyword>
<dbReference type="Gene3D" id="3.30.420.40">
    <property type="match status" value="2"/>
</dbReference>
<comment type="pathway">
    <text evidence="6">Metabolic intermediate biosynthesis; acetyl-CoA biosynthesis; acetyl-CoA from acetate: step 1/2.</text>
</comment>
<keyword evidence="5 6" id="KW-0067">ATP-binding</keyword>
<comment type="subcellular location">
    <subcellularLocation>
        <location evidence="6">Cytoplasm</location>
    </subcellularLocation>
</comment>
<dbReference type="NCBIfam" id="TIGR00016">
    <property type="entry name" value="ackA"/>
    <property type="match status" value="1"/>
</dbReference>
<dbReference type="InterPro" id="IPR000890">
    <property type="entry name" value="Aliphatic_acid_kin_short-chain"/>
</dbReference>
<dbReference type="EC" id="2.7.2.1" evidence="6"/>
<evidence type="ECO:0000256" key="4">
    <source>
        <dbReference type="ARBA" id="ARBA00022777"/>
    </source>
</evidence>
<protein>
    <recommendedName>
        <fullName evidence="6">Acetate kinase</fullName>
        <ecNumber evidence="6">2.7.2.1</ecNumber>
    </recommendedName>
    <alternativeName>
        <fullName evidence="6">Acetokinase</fullName>
    </alternativeName>
</protein>
<dbReference type="AlphaFoldDB" id="A0A918D7V2"/>
<dbReference type="SUPFAM" id="SSF53067">
    <property type="entry name" value="Actin-like ATPase domain"/>
    <property type="match status" value="2"/>
</dbReference>
<evidence type="ECO:0000313" key="9">
    <source>
        <dbReference type="Proteomes" id="UP000600365"/>
    </source>
</evidence>
<evidence type="ECO:0000256" key="6">
    <source>
        <dbReference type="HAMAP-Rule" id="MF_00020"/>
    </source>
</evidence>
<comment type="cofactor">
    <cofactor evidence="6">
        <name>Mg(2+)</name>
        <dbReference type="ChEBI" id="CHEBI:18420"/>
    </cofactor>
    <cofactor evidence="6">
        <name>Mn(2+)</name>
        <dbReference type="ChEBI" id="CHEBI:29035"/>
    </cofactor>
    <text evidence="6">Mg(2+). Can also accept Mn(2+).</text>
</comment>
<dbReference type="Proteomes" id="UP000600365">
    <property type="component" value="Unassembled WGS sequence"/>
</dbReference>
<keyword evidence="6" id="KW-0479">Metal-binding</keyword>
<dbReference type="InterPro" id="IPR023865">
    <property type="entry name" value="Aliphatic_acid_kinase_CS"/>
</dbReference>
<dbReference type="GO" id="GO:0008776">
    <property type="term" value="F:acetate kinase activity"/>
    <property type="evidence" value="ECO:0007669"/>
    <property type="project" value="UniProtKB-UniRule"/>
</dbReference>
<dbReference type="HAMAP" id="MF_00020">
    <property type="entry name" value="Acetate_kinase"/>
    <property type="match status" value="1"/>
</dbReference>
<feature type="binding site" evidence="6">
    <location>
        <position position="404"/>
    </location>
    <ligand>
        <name>Mg(2+)</name>
        <dbReference type="ChEBI" id="CHEBI:18420"/>
    </ligand>
</feature>
<feature type="binding site" evidence="6">
    <location>
        <position position="111"/>
    </location>
    <ligand>
        <name>substrate</name>
    </ligand>
</feature>
<feature type="binding site" evidence="6">
    <location>
        <begin position="302"/>
        <end position="304"/>
    </location>
    <ligand>
        <name>ATP</name>
        <dbReference type="ChEBI" id="CHEBI:30616"/>
    </ligand>
</feature>
<dbReference type="InterPro" id="IPR043129">
    <property type="entry name" value="ATPase_NBD"/>
</dbReference>
<dbReference type="GO" id="GO:0006085">
    <property type="term" value="P:acetyl-CoA biosynthetic process"/>
    <property type="evidence" value="ECO:0007669"/>
    <property type="project" value="UniProtKB-UniRule"/>
</dbReference>
<dbReference type="PIRSF" id="PIRSF000722">
    <property type="entry name" value="Acetate_prop_kin"/>
    <property type="match status" value="1"/>
</dbReference>
<organism evidence="8 9">
    <name type="scientific">Streptomyces albiflavescens</name>
    <dbReference type="NCBI Taxonomy" id="1623582"/>
    <lineage>
        <taxon>Bacteria</taxon>
        <taxon>Bacillati</taxon>
        <taxon>Actinomycetota</taxon>
        <taxon>Actinomycetes</taxon>
        <taxon>Kitasatosporales</taxon>
        <taxon>Streptomycetaceae</taxon>
        <taxon>Streptomyces</taxon>
    </lineage>
</organism>